<dbReference type="KEGG" id="cthd:CDO33_11590"/>
<feature type="coiled-coil region" evidence="1">
    <location>
        <begin position="74"/>
        <end position="104"/>
    </location>
</feature>
<gene>
    <name evidence="4" type="ORF">CDQ84_12750</name>
</gene>
<feature type="transmembrane region" description="Helical" evidence="2">
    <location>
        <begin position="47"/>
        <end position="64"/>
    </location>
</feature>
<dbReference type="InterPro" id="IPR050469">
    <property type="entry name" value="Diguanylate_Cyclase"/>
</dbReference>
<dbReference type="GO" id="GO:0052621">
    <property type="term" value="F:diguanylate cyclase activity"/>
    <property type="evidence" value="ECO:0007669"/>
    <property type="project" value="TreeGrafter"/>
</dbReference>
<dbReference type="Gene3D" id="3.30.70.270">
    <property type="match status" value="1"/>
</dbReference>
<evidence type="ECO:0000256" key="2">
    <source>
        <dbReference type="SAM" id="Phobius"/>
    </source>
</evidence>
<dbReference type="CDD" id="cd01949">
    <property type="entry name" value="GGDEF"/>
    <property type="match status" value="1"/>
</dbReference>
<reference evidence="4 5" key="1">
    <citation type="submission" date="2017-06" db="EMBL/GenBank/DDBJ databases">
        <title>Investigating the central metabolism of Clostridium thermosuccinogenes.</title>
        <authorList>
            <person name="Koendjbiharie J.G."/>
            <person name="van Kranenburg R."/>
        </authorList>
    </citation>
    <scope>NUCLEOTIDE SEQUENCE [LARGE SCALE GENOMIC DNA]</scope>
    <source>
        <strain evidence="4 5">DSM 5806</strain>
    </source>
</reference>
<dbReference type="FunFam" id="3.30.70.270:FF:000001">
    <property type="entry name" value="Diguanylate cyclase domain protein"/>
    <property type="match status" value="1"/>
</dbReference>
<dbReference type="InterPro" id="IPR000160">
    <property type="entry name" value="GGDEF_dom"/>
</dbReference>
<dbReference type="InterPro" id="IPR029787">
    <property type="entry name" value="Nucleotide_cyclase"/>
</dbReference>
<organism evidence="4 5">
    <name type="scientific">Clostridium thermosuccinogenes</name>
    <dbReference type="NCBI Taxonomy" id="84032"/>
    <lineage>
        <taxon>Bacteria</taxon>
        <taxon>Bacillati</taxon>
        <taxon>Bacillota</taxon>
        <taxon>Clostridia</taxon>
        <taxon>Eubacteriales</taxon>
        <taxon>Clostridiaceae</taxon>
        <taxon>Clostridium</taxon>
    </lineage>
</organism>
<evidence type="ECO:0000313" key="4">
    <source>
        <dbReference type="EMBL" id="PNT97715.1"/>
    </source>
</evidence>
<dbReference type="SMART" id="SM00267">
    <property type="entry name" value="GGDEF"/>
    <property type="match status" value="1"/>
</dbReference>
<dbReference type="Pfam" id="PF00990">
    <property type="entry name" value="GGDEF"/>
    <property type="match status" value="1"/>
</dbReference>
<keyword evidence="2" id="KW-0812">Transmembrane</keyword>
<keyword evidence="5" id="KW-1185">Reference proteome</keyword>
<feature type="domain" description="GGDEF" evidence="3">
    <location>
        <begin position="132"/>
        <end position="266"/>
    </location>
</feature>
<dbReference type="GO" id="GO:0043709">
    <property type="term" value="P:cell adhesion involved in single-species biofilm formation"/>
    <property type="evidence" value="ECO:0007669"/>
    <property type="project" value="TreeGrafter"/>
</dbReference>
<dbReference type="PANTHER" id="PTHR45138">
    <property type="entry name" value="REGULATORY COMPONENTS OF SENSORY TRANSDUCTION SYSTEM"/>
    <property type="match status" value="1"/>
</dbReference>
<keyword evidence="1" id="KW-0175">Coiled coil</keyword>
<name>A0A2K2FBG5_9CLOT</name>
<evidence type="ECO:0000313" key="5">
    <source>
        <dbReference type="Proteomes" id="UP000236151"/>
    </source>
</evidence>
<dbReference type="AlphaFoldDB" id="A0A2K2FBG5"/>
<dbReference type="InterPro" id="IPR043128">
    <property type="entry name" value="Rev_trsase/Diguanyl_cyclase"/>
</dbReference>
<proteinExistence type="predicted"/>
<feature type="transmembrane region" description="Helical" evidence="2">
    <location>
        <begin position="15"/>
        <end position="35"/>
    </location>
</feature>
<sequence>MATVAVSVIPYYKPVTMLLIYLPVHIIFMAFMLRFQKSNYVQYANNLNSSTFLMISLAISYMRYKKQIEDFKNRKIIQEKNEELKRVNKELEEANHKLDILSQTDSLTRVFNRFAFDKAIEAEWNRCKRYSMPLSLIIVDVDFFKAYNDNYGHQAGDVCIRRIAEALSSCLERPTDFVARYGGEEFGVLLPGIEKEEAYLLSERMRKKVEELSIPHEHSAASRWVTISMGVNTAFPSLEPSLEGFIRAADMALYKAKEMRNTTVTV</sequence>
<dbReference type="NCBIfam" id="TIGR00254">
    <property type="entry name" value="GGDEF"/>
    <property type="match status" value="1"/>
</dbReference>
<comment type="caution">
    <text evidence="4">The sequence shown here is derived from an EMBL/GenBank/DDBJ whole genome shotgun (WGS) entry which is preliminary data.</text>
</comment>
<dbReference type="GO" id="GO:1902201">
    <property type="term" value="P:negative regulation of bacterial-type flagellum-dependent cell motility"/>
    <property type="evidence" value="ECO:0007669"/>
    <property type="project" value="TreeGrafter"/>
</dbReference>
<dbReference type="EMBL" id="NIOJ01000034">
    <property type="protein sequence ID" value="PNT97715.1"/>
    <property type="molecule type" value="Genomic_DNA"/>
</dbReference>
<dbReference type="PROSITE" id="PS50887">
    <property type="entry name" value="GGDEF"/>
    <property type="match status" value="1"/>
</dbReference>
<keyword evidence="2" id="KW-0472">Membrane</keyword>
<dbReference type="GO" id="GO:0005886">
    <property type="term" value="C:plasma membrane"/>
    <property type="evidence" value="ECO:0007669"/>
    <property type="project" value="TreeGrafter"/>
</dbReference>
<keyword evidence="2" id="KW-1133">Transmembrane helix</keyword>
<evidence type="ECO:0000256" key="1">
    <source>
        <dbReference type="SAM" id="Coils"/>
    </source>
</evidence>
<dbReference type="Proteomes" id="UP000236151">
    <property type="component" value="Unassembled WGS sequence"/>
</dbReference>
<accession>A0A2K2FBG5</accession>
<dbReference type="SUPFAM" id="SSF55073">
    <property type="entry name" value="Nucleotide cyclase"/>
    <property type="match status" value="1"/>
</dbReference>
<dbReference type="PANTHER" id="PTHR45138:SF9">
    <property type="entry name" value="DIGUANYLATE CYCLASE DGCM-RELATED"/>
    <property type="match status" value="1"/>
</dbReference>
<evidence type="ECO:0000259" key="3">
    <source>
        <dbReference type="PROSITE" id="PS50887"/>
    </source>
</evidence>
<protein>
    <recommendedName>
        <fullName evidence="3">GGDEF domain-containing protein</fullName>
    </recommendedName>
</protein>